<dbReference type="EMBL" id="JABFAJ010000015">
    <property type="protein sequence ID" value="NNU27570.1"/>
    <property type="molecule type" value="Genomic_DNA"/>
</dbReference>
<gene>
    <name evidence="2" type="ORF">HLI28_08445</name>
</gene>
<dbReference type="RefSeq" id="WP_171247078.1">
    <property type="nucleotide sequence ID" value="NZ_JABFAJ010000015.1"/>
</dbReference>
<dbReference type="PANTHER" id="PTHR15462">
    <property type="entry name" value="SERINE PROTEASE"/>
    <property type="match status" value="1"/>
</dbReference>
<dbReference type="InterPro" id="IPR043504">
    <property type="entry name" value="Peptidase_S1_PA_chymotrypsin"/>
</dbReference>
<evidence type="ECO:0008006" key="4">
    <source>
        <dbReference type="Google" id="ProtNLM"/>
    </source>
</evidence>
<proteinExistence type="predicted"/>
<accession>A0A849K587</accession>
<evidence type="ECO:0000313" key="3">
    <source>
        <dbReference type="Proteomes" id="UP000557204"/>
    </source>
</evidence>
<keyword evidence="1" id="KW-0732">Signal</keyword>
<dbReference type="InterPro" id="IPR009003">
    <property type="entry name" value="Peptidase_S1_PA"/>
</dbReference>
<dbReference type="GO" id="GO:0004252">
    <property type="term" value="F:serine-type endopeptidase activity"/>
    <property type="evidence" value="ECO:0007669"/>
    <property type="project" value="InterPro"/>
</dbReference>
<reference evidence="2 3" key="1">
    <citation type="submission" date="2020-05" db="EMBL/GenBank/DDBJ databases">
        <title>Genome sequence of Isoptericola sp. JC619 isolated from Chilika lagoon, India.</title>
        <authorList>
            <person name="Kumar D."/>
            <person name="Appam K."/>
            <person name="Gandham S."/>
            <person name="Uppada J."/>
            <person name="Sasikala C."/>
            <person name="Venkata Ramana C."/>
        </authorList>
    </citation>
    <scope>NUCLEOTIDE SEQUENCE [LARGE SCALE GENOMIC DNA]</scope>
    <source>
        <strain evidence="2 3">JC619</strain>
    </source>
</reference>
<sequence>MRQDVKNPSSTLLNTTVVGQPWADAYQVGAGVDAVTGQLRSSAIEKPTLTPSKNQRTEYSYALMESQKDLEQLVETSLKGSYNIEGVKTSASTSFLEKVVVSELAVTIVAAISVEDSEYSLAPDYVLAVTPGPDFRERHGDYFVAGYRAGSSLYAVYQCRFSSTEKRQEFAAALSAEVPDVLSAEGSVAFQKVASSHEARVNVDVVVDGVRGTLLPPKDGWTPGTIISEVIPWFIENLVPVPLESYLEHYRMIDPEISGEVPIAPSVFADLSYLYSAFWVARSRERTCPAFGKGLVSGPFERLRIDLEAHQASLATDPESVRKYTGDVEDLLGTLDEIDNRQAFYSQVVKAAATEPAKGHRIDADKGTVRWGYGFQAGTRPGVDVRSEKFDYKADAKAFGWQDHGFTYRNTSRVVVGWDVVCQWNDFGGDWEKRSDRIIGRDGGTVWVKSDYWRSCYWSVTFHTVDASLYPVGPWTADAVHSSGFTVHEAPQVTPVEEYWTAERMRAATPVDRSTAHEGALAVAVRPQDVGPSETVTAEATTTPVAAFGEYPARTVGKLFFVMGDQDCVASGVVVHRSGIMTAAHCLVMDHEAHSLVFVPAYIDGEAPYGRWPVPTVAWPDAWPQGRSTADDLGFGRVATAPDGTEIGDVVGWVGITTRPDVGRWDDVGYPAQAIAQFPFDGQRPWQSSGARLASDEERIVAKADDLTAGGSGGPWFASDDATAVNGVFSTYNTSEHIVWSPEFAEWVLTFYRHCFG</sequence>
<organism evidence="2 3">
    <name type="scientific">Isoptericola sediminis</name>
    <dbReference type="NCBI Taxonomy" id="2733572"/>
    <lineage>
        <taxon>Bacteria</taxon>
        <taxon>Bacillati</taxon>
        <taxon>Actinomycetota</taxon>
        <taxon>Actinomycetes</taxon>
        <taxon>Micrococcales</taxon>
        <taxon>Promicromonosporaceae</taxon>
        <taxon>Isoptericola</taxon>
    </lineage>
</organism>
<protein>
    <recommendedName>
        <fullName evidence="4">Serine protease</fullName>
    </recommendedName>
</protein>
<dbReference type="SUPFAM" id="SSF50494">
    <property type="entry name" value="Trypsin-like serine proteases"/>
    <property type="match status" value="1"/>
</dbReference>
<dbReference type="Proteomes" id="UP000557204">
    <property type="component" value="Unassembled WGS sequence"/>
</dbReference>
<evidence type="ECO:0000256" key="1">
    <source>
        <dbReference type="ARBA" id="ARBA00022729"/>
    </source>
</evidence>
<dbReference type="PANTHER" id="PTHR15462:SF19">
    <property type="entry name" value="PEPTIDASE S1 DOMAIN-CONTAINING PROTEIN"/>
    <property type="match status" value="1"/>
</dbReference>
<keyword evidence="3" id="KW-1185">Reference proteome</keyword>
<dbReference type="AlphaFoldDB" id="A0A849K587"/>
<dbReference type="InterPro" id="IPR050966">
    <property type="entry name" value="Glutamyl_endopeptidase"/>
</dbReference>
<dbReference type="PROSITE" id="PS00134">
    <property type="entry name" value="TRYPSIN_HIS"/>
    <property type="match status" value="1"/>
</dbReference>
<dbReference type="Gene3D" id="2.40.10.10">
    <property type="entry name" value="Trypsin-like serine proteases"/>
    <property type="match status" value="2"/>
</dbReference>
<dbReference type="InterPro" id="IPR018114">
    <property type="entry name" value="TRYPSIN_HIS"/>
</dbReference>
<name>A0A849K587_9MICO</name>
<evidence type="ECO:0000313" key="2">
    <source>
        <dbReference type="EMBL" id="NNU27570.1"/>
    </source>
</evidence>
<dbReference type="GO" id="GO:0006508">
    <property type="term" value="P:proteolysis"/>
    <property type="evidence" value="ECO:0007669"/>
    <property type="project" value="InterPro"/>
</dbReference>
<comment type="caution">
    <text evidence="2">The sequence shown here is derived from an EMBL/GenBank/DDBJ whole genome shotgun (WGS) entry which is preliminary data.</text>
</comment>